<proteinExistence type="predicted"/>
<accession>A0A1G1ZN86</accession>
<dbReference type="STRING" id="1798406.A3A04_00600"/>
<dbReference type="Pfam" id="PF05050">
    <property type="entry name" value="Methyltransf_21"/>
    <property type="match status" value="1"/>
</dbReference>
<sequence length="261" mass="30085">MKMYFKLKRILKETIGAVLLYENFLIYYGERLKIFRNRSVSIKLRNGIKYKIKARTNEISIINEIWGLKIYNRLMPSIEDGSTVVDIGANIGVFSVKAARYKKDIRVLSFEPMQGNYEALKENIRINNLENFIVPYKIAVSGNGEDKVLYFKDKDSGGASIHNYRNEAVSQIRVPSITLESIFKDHAIKQCDFLKIDCEGAEGEIILNTPRSLFSHIKSMTIEWHEGLNSITLKEFRKFLEDLGYISIFDNNTITLYVSQS</sequence>
<feature type="domain" description="Methyltransferase FkbM" evidence="1">
    <location>
        <begin position="86"/>
        <end position="246"/>
    </location>
</feature>
<dbReference type="PANTHER" id="PTHR34203:SF15">
    <property type="entry name" value="SLL1173 PROTEIN"/>
    <property type="match status" value="1"/>
</dbReference>
<dbReference type="PANTHER" id="PTHR34203">
    <property type="entry name" value="METHYLTRANSFERASE, FKBM FAMILY PROTEIN"/>
    <property type="match status" value="1"/>
</dbReference>
<dbReference type="InterPro" id="IPR029063">
    <property type="entry name" value="SAM-dependent_MTases_sf"/>
</dbReference>
<evidence type="ECO:0000313" key="3">
    <source>
        <dbReference type="Proteomes" id="UP000178517"/>
    </source>
</evidence>
<evidence type="ECO:0000313" key="2">
    <source>
        <dbReference type="EMBL" id="OGY66052.1"/>
    </source>
</evidence>
<dbReference type="EMBL" id="MHJI01000010">
    <property type="protein sequence ID" value="OGY66052.1"/>
    <property type="molecule type" value="Genomic_DNA"/>
</dbReference>
<dbReference type="AlphaFoldDB" id="A0A1G1ZN86"/>
<comment type="caution">
    <text evidence="2">The sequence shown here is derived from an EMBL/GenBank/DDBJ whole genome shotgun (WGS) entry which is preliminary data.</text>
</comment>
<name>A0A1G1ZN86_9BACT</name>
<dbReference type="InterPro" id="IPR052514">
    <property type="entry name" value="SAM-dependent_MTase"/>
</dbReference>
<gene>
    <name evidence="2" type="ORF">A3A04_00600</name>
</gene>
<evidence type="ECO:0000259" key="1">
    <source>
        <dbReference type="Pfam" id="PF05050"/>
    </source>
</evidence>
<dbReference type="InterPro" id="IPR006342">
    <property type="entry name" value="FkbM_mtfrase"/>
</dbReference>
<dbReference type="Gene3D" id="3.40.50.150">
    <property type="entry name" value="Vaccinia Virus protein VP39"/>
    <property type="match status" value="1"/>
</dbReference>
<dbReference type="Proteomes" id="UP000178517">
    <property type="component" value="Unassembled WGS sequence"/>
</dbReference>
<organism evidence="2 3">
    <name type="scientific">Candidatus Harrisonbacteria bacterium RIFCSPLOWO2_01_FULL_40_28</name>
    <dbReference type="NCBI Taxonomy" id="1798406"/>
    <lineage>
        <taxon>Bacteria</taxon>
        <taxon>Candidatus Harrisoniibacteriota</taxon>
    </lineage>
</organism>
<dbReference type="NCBIfam" id="TIGR01444">
    <property type="entry name" value="fkbM_fam"/>
    <property type="match status" value="1"/>
</dbReference>
<reference evidence="2 3" key="1">
    <citation type="journal article" date="2016" name="Nat. Commun.">
        <title>Thousands of microbial genomes shed light on interconnected biogeochemical processes in an aquifer system.</title>
        <authorList>
            <person name="Anantharaman K."/>
            <person name="Brown C.T."/>
            <person name="Hug L.A."/>
            <person name="Sharon I."/>
            <person name="Castelle C.J."/>
            <person name="Probst A.J."/>
            <person name="Thomas B.C."/>
            <person name="Singh A."/>
            <person name="Wilkins M.J."/>
            <person name="Karaoz U."/>
            <person name="Brodie E.L."/>
            <person name="Williams K.H."/>
            <person name="Hubbard S.S."/>
            <person name="Banfield J.F."/>
        </authorList>
    </citation>
    <scope>NUCLEOTIDE SEQUENCE [LARGE SCALE GENOMIC DNA]</scope>
</reference>
<protein>
    <recommendedName>
        <fullName evidence="1">Methyltransferase FkbM domain-containing protein</fullName>
    </recommendedName>
</protein>
<dbReference type="SUPFAM" id="SSF53335">
    <property type="entry name" value="S-adenosyl-L-methionine-dependent methyltransferases"/>
    <property type="match status" value="1"/>
</dbReference>